<reference evidence="8 9" key="1">
    <citation type="journal article" date="2018" name="J. Allergy Clin. Immunol.">
        <title>High-quality assembly of Dermatophagoides pteronyssinus genome and transcriptome reveals a wide range of novel allergens.</title>
        <authorList>
            <person name="Liu X.Y."/>
            <person name="Yang K.Y."/>
            <person name="Wang M.Q."/>
            <person name="Kwok J.S."/>
            <person name="Zeng X."/>
            <person name="Yang Z."/>
            <person name="Xiao X.J."/>
            <person name="Lau C.P."/>
            <person name="Li Y."/>
            <person name="Huang Z.M."/>
            <person name="Ba J.G."/>
            <person name="Yim A.K."/>
            <person name="Ouyang C.Y."/>
            <person name="Ngai S.M."/>
            <person name="Chan T.F."/>
            <person name="Leung E.L."/>
            <person name="Liu L."/>
            <person name="Liu Z.G."/>
            <person name="Tsui S.K."/>
        </authorList>
    </citation>
    <scope>NUCLEOTIDE SEQUENCE [LARGE SCALE GENOMIC DNA]</scope>
    <source>
        <strain evidence="8">Derp</strain>
    </source>
</reference>
<organism evidence="8 9">
    <name type="scientific">Dermatophagoides pteronyssinus</name>
    <name type="common">European house dust mite</name>
    <dbReference type="NCBI Taxonomy" id="6956"/>
    <lineage>
        <taxon>Eukaryota</taxon>
        <taxon>Metazoa</taxon>
        <taxon>Ecdysozoa</taxon>
        <taxon>Arthropoda</taxon>
        <taxon>Chelicerata</taxon>
        <taxon>Arachnida</taxon>
        <taxon>Acari</taxon>
        <taxon>Acariformes</taxon>
        <taxon>Sarcoptiformes</taxon>
        <taxon>Astigmata</taxon>
        <taxon>Psoroptidia</taxon>
        <taxon>Analgoidea</taxon>
        <taxon>Pyroglyphidae</taxon>
        <taxon>Dermatophagoidinae</taxon>
        <taxon>Dermatophagoides</taxon>
    </lineage>
</organism>
<feature type="compositionally biased region" description="Low complexity" evidence="6">
    <location>
        <begin position="382"/>
        <end position="414"/>
    </location>
</feature>
<evidence type="ECO:0000256" key="6">
    <source>
        <dbReference type="SAM" id="MobiDB-lite"/>
    </source>
</evidence>
<dbReference type="CDD" id="cd12243">
    <property type="entry name" value="RRM1_MSSP"/>
    <property type="match status" value="1"/>
</dbReference>
<feature type="region of interest" description="Disordered" evidence="6">
    <location>
        <begin position="20"/>
        <end position="97"/>
    </location>
</feature>
<keyword evidence="1" id="KW-0677">Repeat</keyword>
<evidence type="ECO:0000256" key="3">
    <source>
        <dbReference type="ARBA" id="ARBA00037469"/>
    </source>
</evidence>
<dbReference type="Proteomes" id="UP000887458">
    <property type="component" value="Unassembled WGS sequence"/>
</dbReference>
<feature type="compositionally biased region" description="Low complexity" evidence="6">
    <location>
        <begin position="193"/>
        <end position="206"/>
    </location>
</feature>
<keyword evidence="2 5" id="KW-0694">RNA-binding</keyword>
<evidence type="ECO:0000259" key="7">
    <source>
        <dbReference type="PROSITE" id="PS50102"/>
    </source>
</evidence>
<dbReference type="Gene3D" id="3.30.70.330">
    <property type="match status" value="2"/>
</dbReference>
<feature type="compositionally biased region" description="Polar residues" evidence="6">
    <location>
        <begin position="118"/>
        <end position="137"/>
    </location>
</feature>
<dbReference type="PROSITE" id="PS50102">
    <property type="entry name" value="RRM"/>
    <property type="match status" value="2"/>
</dbReference>
<feature type="region of interest" description="Disordered" evidence="6">
    <location>
        <begin position="151"/>
        <end position="175"/>
    </location>
</feature>
<feature type="region of interest" description="Disordered" evidence="6">
    <location>
        <begin position="304"/>
        <end position="329"/>
    </location>
</feature>
<dbReference type="InterPro" id="IPR035979">
    <property type="entry name" value="RBD_domain_sf"/>
</dbReference>
<proteinExistence type="predicted"/>
<accession>A0ABQ8IYJ6</accession>
<evidence type="ECO:0000256" key="5">
    <source>
        <dbReference type="PROSITE-ProRule" id="PRU00176"/>
    </source>
</evidence>
<feature type="region of interest" description="Disordered" evidence="6">
    <location>
        <begin position="754"/>
        <end position="815"/>
    </location>
</feature>
<evidence type="ECO:0000313" key="9">
    <source>
        <dbReference type="Proteomes" id="UP000887458"/>
    </source>
</evidence>
<feature type="compositionally biased region" description="Low complexity" evidence="6">
    <location>
        <begin position="220"/>
        <end position="240"/>
    </location>
</feature>
<gene>
    <name evidence="8" type="primary">RBMS1</name>
    <name evidence="8" type="ORF">DERP_006365</name>
</gene>
<feature type="region of interest" description="Disordered" evidence="6">
    <location>
        <begin position="109"/>
        <end position="137"/>
    </location>
</feature>
<feature type="domain" description="RRM" evidence="7">
    <location>
        <begin position="443"/>
        <end position="516"/>
    </location>
</feature>
<feature type="compositionally biased region" description="Low complexity" evidence="6">
    <location>
        <begin position="311"/>
        <end position="329"/>
    </location>
</feature>
<keyword evidence="9" id="KW-1185">Reference proteome</keyword>
<name>A0ABQ8IYJ6_DERPT</name>
<dbReference type="InterPro" id="IPR002343">
    <property type="entry name" value="Hud_Sxl_RNA"/>
</dbReference>
<protein>
    <recommendedName>
        <fullName evidence="4">Protein alan shepard</fullName>
    </recommendedName>
</protein>
<dbReference type="InterPro" id="IPR000504">
    <property type="entry name" value="RRM_dom"/>
</dbReference>
<dbReference type="InterPro" id="IPR012677">
    <property type="entry name" value="Nucleotide-bd_a/b_plait_sf"/>
</dbReference>
<dbReference type="SUPFAM" id="SSF54928">
    <property type="entry name" value="RNA-binding domain, RBD"/>
    <property type="match status" value="2"/>
</dbReference>
<comment type="caution">
    <text evidence="8">The sequence shown here is derived from an EMBL/GenBank/DDBJ whole genome shotgun (WGS) entry which is preliminary data.</text>
</comment>
<sequence length="815" mass="87457">MINPTAMAAAMMNPFTGFTGAPPPTTPNASVVATNNSNNNNNNHHHHHRQNHHGSINSGQQQHLQHHPHSSSSSSTTAASLSSSIHHPTSSSSTHGNYVNYYTSNADGIRQYYPPPSNIQSVHSNAQSHSGHTQESQPKILYSRALQGSMSKTTTTTTSSSTPTTTITTSNNNNNMNTMSSNINQQMKTVGSSSSSTITSQQTSIQANSMNGPNISSSFHQQQQQQLTHLNNNNNKQMSSSGGGGGNISSNVVVGISGNGRTILPNSSQQQQSGMPFRMYNKNCQQQQQQTSNNNYSIRHAQPYHNSSRISSQQQQQSTTSSSVSPSTTSSVSAVANVATGAVTAAAAVATSNVAGTGNQMVQTNNKLSTNNGSSTSINAPSINSGNNIGTTSGNNNNNNNNNNCSLSMNSSTNINTQNGTSTSILSSDKSDSSTLTTTISKTNLYIRGLTPNTTDKDLQLLCQPYGNIVSTKAILDKETNKCKGYGFVDFDNPGSAEQAVKSLISQGVQAQMAKCTDTNRNKIMQQKILQQEHDPTNLYIANLPMTMAEADLEAMLSLYGNVISTRILKDSNGTPRGVGFARMESKEKCESIINILHGKLLPGSKDTLLVKFADGGNKKKNHYKNESRYRSEVDQLQMGFDSTNLTTNGGVTAMLPSPMSATSYQRFSSPYQNPMQANPWLHHQAPQPQYIMQPQLMDPNATALQFSPALMHQLTAQMSHIQLGGVSGTAGYHLPGNPHPYGTQLYTPQLIPTMPMTGVAGDQQDQMNPSQSVSSGSISGEDAQQQQQQQANQQQVTAQQAPPPNFQLCYGQQK</sequence>
<feature type="region of interest" description="Disordered" evidence="6">
    <location>
        <begin position="193"/>
        <end position="252"/>
    </location>
</feature>
<dbReference type="PRINTS" id="PR00961">
    <property type="entry name" value="HUDSXLRNA"/>
</dbReference>
<dbReference type="Pfam" id="PF00076">
    <property type="entry name" value="RRM_1"/>
    <property type="match status" value="2"/>
</dbReference>
<comment type="function">
    <text evidence="3">Has a role in the perception of gravity.</text>
</comment>
<feature type="compositionally biased region" description="Low complexity" evidence="6">
    <location>
        <begin position="771"/>
        <end position="801"/>
    </location>
</feature>
<evidence type="ECO:0000256" key="4">
    <source>
        <dbReference type="ARBA" id="ARBA00039536"/>
    </source>
</evidence>
<feature type="domain" description="RRM" evidence="7">
    <location>
        <begin position="537"/>
        <end position="616"/>
    </location>
</feature>
<dbReference type="PANTHER" id="PTHR24012">
    <property type="entry name" value="RNA BINDING PROTEIN"/>
    <property type="match status" value="1"/>
</dbReference>
<feature type="compositionally biased region" description="Basic residues" evidence="6">
    <location>
        <begin position="43"/>
        <end position="52"/>
    </location>
</feature>
<evidence type="ECO:0000256" key="2">
    <source>
        <dbReference type="ARBA" id="ARBA00022884"/>
    </source>
</evidence>
<dbReference type="SMART" id="SM00360">
    <property type="entry name" value="RRM"/>
    <property type="match status" value="2"/>
</dbReference>
<feature type="compositionally biased region" description="Low complexity" evidence="6">
    <location>
        <begin position="70"/>
        <end position="95"/>
    </location>
</feature>
<evidence type="ECO:0000313" key="8">
    <source>
        <dbReference type="EMBL" id="KAH9415271.1"/>
    </source>
</evidence>
<evidence type="ECO:0000256" key="1">
    <source>
        <dbReference type="ARBA" id="ARBA00022737"/>
    </source>
</evidence>
<dbReference type="CDD" id="cd12244">
    <property type="entry name" value="RRM2_MSSP"/>
    <property type="match status" value="1"/>
</dbReference>
<dbReference type="EMBL" id="NJHN03000099">
    <property type="protein sequence ID" value="KAH9415271.1"/>
    <property type="molecule type" value="Genomic_DNA"/>
</dbReference>
<reference evidence="8 9" key="2">
    <citation type="journal article" date="2022" name="Mol. Biol. Evol.">
        <title>Comparative Genomics Reveals Insights into the Divergent Evolution of Astigmatic Mites and Household Pest Adaptations.</title>
        <authorList>
            <person name="Xiong Q."/>
            <person name="Wan A.T."/>
            <person name="Liu X."/>
            <person name="Fung C.S."/>
            <person name="Xiao X."/>
            <person name="Malainual N."/>
            <person name="Hou J."/>
            <person name="Wang L."/>
            <person name="Wang M."/>
            <person name="Yang K.Y."/>
            <person name="Cui Y."/>
            <person name="Leung E.L."/>
            <person name="Nong W."/>
            <person name="Shin S.K."/>
            <person name="Au S.W."/>
            <person name="Jeong K.Y."/>
            <person name="Chew F.T."/>
            <person name="Hui J.H."/>
            <person name="Leung T.F."/>
            <person name="Tungtrongchitr A."/>
            <person name="Zhong N."/>
            <person name="Liu Z."/>
            <person name="Tsui S.K."/>
        </authorList>
    </citation>
    <scope>NUCLEOTIDE SEQUENCE [LARGE SCALE GENOMIC DNA]</scope>
    <source>
        <strain evidence="8">Derp</strain>
    </source>
</reference>
<feature type="compositionally biased region" description="Polar residues" evidence="6">
    <location>
        <begin position="363"/>
        <end position="381"/>
    </location>
</feature>
<feature type="region of interest" description="Disordered" evidence="6">
    <location>
        <begin position="363"/>
        <end position="436"/>
    </location>
</feature>
<feature type="compositionally biased region" description="Low complexity" evidence="6">
    <location>
        <begin position="421"/>
        <end position="436"/>
    </location>
</feature>
<feature type="compositionally biased region" description="Polar residues" evidence="6">
    <location>
        <begin position="207"/>
        <end position="219"/>
    </location>
</feature>